<evidence type="ECO:0000313" key="1">
    <source>
        <dbReference type="EMBL" id="MCA5004791.1"/>
    </source>
</evidence>
<protein>
    <submittedName>
        <fullName evidence="1">Uncharacterized protein</fullName>
    </submittedName>
</protein>
<accession>A0ABS7Z3N9</accession>
<gene>
    <name evidence="1" type="ORF">IPZ78_06440</name>
</gene>
<sequence length="110" mass="12854">MNINNVIDDYLSLKGIFSALKYTIYIIFNAPYSKHRNTSIDLQGRIFKDFEIAIGESFKKIKIFLVSNKAKVSSIQKKSKSLSHQFQDWCDIYNGFVDMNDFLKSKEENR</sequence>
<evidence type="ECO:0000313" key="2">
    <source>
        <dbReference type="Proteomes" id="UP001165302"/>
    </source>
</evidence>
<dbReference type="EMBL" id="JADEYP010000009">
    <property type="protein sequence ID" value="MCA5004791.1"/>
    <property type="molecule type" value="Genomic_DNA"/>
</dbReference>
<organism evidence="1 2">
    <name type="scientific">Sphingobacterium bovistauri</name>
    <dbReference type="NCBI Taxonomy" id="2781959"/>
    <lineage>
        <taxon>Bacteria</taxon>
        <taxon>Pseudomonadati</taxon>
        <taxon>Bacteroidota</taxon>
        <taxon>Sphingobacteriia</taxon>
        <taxon>Sphingobacteriales</taxon>
        <taxon>Sphingobacteriaceae</taxon>
        <taxon>Sphingobacterium</taxon>
    </lineage>
</organism>
<dbReference type="Proteomes" id="UP001165302">
    <property type="component" value="Unassembled WGS sequence"/>
</dbReference>
<reference evidence="1" key="1">
    <citation type="submission" date="2020-10" db="EMBL/GenBank/DDBJ databases">
        <authorList>
            <person name="Lu T."/>
            <person name="Wang Q."/>
            <person name="Han X."/>
        </authorList>
    </citation>
    <scope>NUCLEOTIDE SEQUENCE</scope>
    <source>
        <strain evidence="1">WQ 366</strain>
    </source>
</reference>
<dbReference type="RefSeq" id="WP_225552179.1">
    <property type="nucleotide sequence ID" value="NZ_JADEYP010000009.1"/>
</dbReference>
<name>A0ABS7Z3N9_9SPHI</name>
<proteinExistence type="predicted"/>
<comment type="caution">
    <text evidence="1">The sequence shown here is derived from an EMBL/GenBank/DDBJ whole genome shotgun (WGS) entry which is preliminary data.</text>
</comment>
<keyword evidence="2" id="KW-1185">Reference proteome</keyword>